<feature type="domain" description="GGDEF" evidence="3">
    <location>
        <begin position="504"/>
        <end position="636"/>
    </location>
</feature>
<dbReference type="SUPFAM" id="SSF55073">
    <property type="entry name" value="Nucleotide cyclase"/>
    <property type="match status" value="1"/>
</dbReference>
<organism evidence="4">
    <name type="scientific">Longilinea arvoryzae</name>
    <dbReference type="NCBI Taxonomy" id="360412"/>
    <lineage>
        <taxon>Bacteria</taxon>
        <taxon>Bacillati</taxon>
        <taxon>Chloroflexota</taxon>
        <taxon>Anaerolineae</taxon>
        <taxon>Anaerolineales</taxon>
        <taxon>Anaerolineaceae</taxon>
        <taxon>Longilinea</taxon>
    </lineage>
</organism>
<name>A0A0S7BB60_9CHLR</name>
<dbReference type="InterPro" id="IPR000160">
    <property type="entry name" value="GGDEF_dom"/>
</dbReference>
<dbReference type="CDD" id="cd01949">
    <property type="entry name" value="GGDEF"/>
    <property type="match status" value="1"/>
</dbReference>
<evidence type="ECO:0000313" key="5">
    <source>
        <dbReference type="Proteomes" id="UP000055060"/>
    </source>
</evidence>
<dbReference type="Gene3D" id="3.30.70.270">
    <property type="match status" value="1"/>
</dbReference>
<dbReference type="EMBL" id="DF967972">
    <property type="protein sequence ID" value="GAP14814.1"/>
    <property type="molecule type" value="Genomic_DNA"/>
</dbReference>
<dbReference type="PANTHER" id="PTHR44757:SF2">
    <property type="entry name" value="BIOFILM ARCHITECTURE MAINTENANCE PROTEIN MBAA"/>
    <property type="match status" value="1"/>
</dbReference>
<dbReference type="STRING" id="360412.LARV_02590"/>
<dbReference type="PROSITE" id="PS50113">
    <property type="entry name" value="PAC"/>
    <property type="match status" value="2"/>
</dbReference>
<dbReference type="NCBIfam" id="TIGR00254">
    <property type="entry name" value="GGDEF"/>
    <property type="match status" value="1"/>
</dbReference>
<dbReference type="RefSeq" id="WP_075074041.1">
    <property type="nucleotide sequence ID" value="NZ_DF967972.1"/>
</dbReference>
<protein>
    <submittedName>
        <fullName evidence="4">Protein containg PAS domain S-box</fullName>
    </submittedName>
</protein>
<evidence type="ECO:0000259" key="2">
    <source>
        <dbReference type="PROSITE" id="PS50113"/>
    </source>
</evidence>
<dbReference type="SMART" id="SM00086">
    <property type="entry name" value="PAC"/>
    <property type="match status" value="2"/>
</dbReference>
<dbReference type="OrthoDB" id="9798833at2"/>
<feature type="domain" description="PAS" evidence="1">
    <location>
        <begin position="223"/>
        <end position="294"/>
    </location>
</feature>
<dbReference type="InterPro" id="IPR000014">
    <property type="entry name" value="PAS"/>
</dbReference>
<dbReference type="PROSITE" id="PS50112">
    <property type="entry name" value="PAS"/>
    <property type="match status" value="2"/>
</dbReference>
<dbReference type="InterPro" id="IPR000700">
    <property type="entry name" value="PAS-assoc_C"/>
</dbReference>
<keyword evidence="5" id="KW-1185">Reference proteome</keyword>
<dbReference type="Pfam" id="PF14417">
    <property type="entry name" value="MEDS"/>
    <property type="match status" value="1"/>
</dbReference>
<accession>A0A0S7BB60</accession>
<dbReference type="PANTHER" id="PTHR44757">
    <property type="entry name" value="DIGUANYLATE CYCLASE DGCP"/>
    <property type="match status" value="1"/>
</dbReference>
<feature type="domain" description="PAC" evidence="2">
    <location>
        <begin position="423"/>
        <end position="475"/>
    </location>
</feature>
<dbReference type="InterPro" id="IPR043128">
    <property type="entry name" value="Rev_trsase/Diguanyl_cyclase"/>
</dbReference>
<dbReference type="SMART" id="SM00267">
    <property type="entry name" value="GGDEF"/>
    <property type="match status" value="1"/>
</dbReference>
<dbReference type="NCBIfam" id="TIGR00229">
    <property type="entry name" value="sensory_box"/>
    <property type="match status" value="2"/>
</dbReference>
<dbReference type="SMART" id="SM00091">
    <property type="entry name" value="PAS"/>
    <property type="match status" value="2"/>
</dbReference>
<dbReference type="GO" id="GO:0006355">
    <property type="term" value="P:regulation of DNA-templated transcription"/>
    <property type="evidence" value="ECO:0007669"/>
    <property type="project" value="InterPro"/>
</dbReference>
<evidence type="ECO:0000259" key="1">
    <source>
        <dbReference type="PROSITE" id="PS50112"/>
    </source>
</evidence>
<dbReference type="Proteomes" id="UP000055060">
    <property type="component" value="Unassembled WGS sequence"/>
</dbReference>
<sequence>MDLPVDLFRPDFQHGPIPYFYRSTSDLEKGLRHFIHRGMEHRQKILCLPPQAELQAQFDSPLLIRSMENLGLTDHQFEWIPDSVEWATTGPFDAGVLKEWFLSQQTTAVANGYAGIRVWLDLTRTLCTQTQIEPLLNWLETFSSQPIADVPLYCAYADNQIPPRTILQLLAAHRTLHFGNQLLINPYHGLTLSADSAPSAETVSRIISNLQGLISFTSNPRPEQPRPDAILRDAPYGIVTLGIDGSIRTANPKALTILGYTQETDLNSTLFIDLFSPEDRFEVSRVLSDPRSKSHTDLAVECKILRRDGISIPIELRVSQIELPEPDGAHLACYFHDITHHYEIEQALRASEQRYRFLVENQGEGVVMIDADGKIDYINAAGGNLLGGIPEFFIGQRITNFIPDSQMNHYRLQHGNRRKGVSTSFEIAVRSFDNIERDILVTATPRYSPGGNYNGTLAIFRDITERKQLEEKLRYQSTHDMMTGLFNRTYFDDAVELYDPLNALSTSIIIVDVDGLKEVNDQNGHKAGDLLIKKVAKILKASFRIDDVIARIGGDEFAILLHETDESQLRQAIIRLRRNLEEANANLPLEQQVSFSIGGATTSPTLDISQTLMLADMRMYRQKRRKKASHGSQLVE</sequence>
<dbReference type="AlphaFoldDB" id="A0A0S7BB60"/>
<dbReference type="Pfam" id="PF00990">
    <property type="entry name" value="GGDEF"/>
    <property type="match status" value="1"/>
</dbReference>
<evidence type="ECO:0000259" key="3">
    <source>
        <dbReference type="PROSITE" id="PS50887"/>
    </source>
</evidence>
<dbReference type="InterPro" id="IPR029787">
    <property type="entry name" value="Nucleotide_cyclase"/>
</dbReference>
<dbReference type="InterPro" id="IPR052155">
    <property type="entry name" value="Biofilm_reg_signaling"/>
</dbReference>
<dbReference type="Gene3D" id="3.30.450.20">
    <property type="entry name" value="PAS domain"/>
    <property type="match status" value="2"/>
</dbReference>
<feature type="domain" description="PAC" evidence="2">
    <location>
        <begin position="298"/>
        <end position="350"/>
    </location>
</feature>
<dbReference type="InterPro" id="IPR025847">
    <property type="entry name" value="MEDS_domain"/>
</dbReference>
<dbReference type="CDD" id="cd00130">
    <property type="entry name" value="PAS"/>
    <property type="match status" value="2"/>
</dbReference>
<dbReference type="PROSITE" id="PS50887">
    <property type="entry name" value="GGDEF"/>
    <property type="match status" value="1"/>
</dbReference>
<dbReference type="Pfam" id="PF00989">
    <property type="entry name" value="PAS"/>
    <property type="match status" value="2"/>
</dbReference>
<evidence type="ECO:0000313" key="4">
    <source>
        <dbReference type="EMBL" id="GAP14814.1"/>
    </source>
</evidence>
<feature type="domain" description="PAS" evidence="1">
    <location>
        <begin position="351"/>
        <end position="402"/>
    </location>
</feature>
<proteinExistence type="predicted"/>
<gene>
    <name evidence="4" type="ORF">LARV_02590</name>
</gene>
<dbReference type="SUPFAM" id="SSF55785">
    <property type="entry name" value="PYP-like sensor domain (PAS domain)"/>
    <property type="match status" value="2"/>
</dbReference>
<dbReference type="InterPro" id="IPR013767">
    <property type="entry name" value="PAS_fold"/>
</dbReference>
<dbReference type="InterPro" id="IPR035965">
    <property type="entry name" value="PAS-like_dom_sf"/>
</dbReference>
<dbReference type="InterPro" id="IPR001610">
    <property type="entry name" value="PAC"/>
</dbReference>
<reference evidence="4" key="1">
    <citation type="submission" date="2015-07" db="EMBL/GenBank/DDBJ databases">
        <title>Draft Genome Sequences of Anaerolinea thermolimosa IMO-1, Bellilinea caldifistulae GOMI-1, Leptolinea tardivitalis YMTK-2, Levilinea saccharolytica KIBI-1,Longilinea arvoryzae KOME-1, Previously Described as Members of the Anaerolineaceae (Chloroflexi).</title>
        <authorList>
            <person name="Sekiguchi Y."/>
            <person name="Ohashi A."/>
            <person name="Matsuura N."/>
            <person name="Tourlousse M.D."/>
        </authorList>
    </citation>
    <scope>NUCLEOTIDE SEQUENCE [LARGE SCALE GENOMIC DNA]</scope>
    <source>
        <strain evidence="4">KOME-1</strain>
    </source>
</reference>